<protein>
    <submittedName>
        <fullName evidence="1">Uncharacterized protein</fullName>
    </submittedName>
</protein>
<dbReference type="STRING" id="1127673.GLIP_2087"/>
<proteinExistence type="predicted"/>
<sequence length="37" mass="3976">MESGGINIIGVNFAEFISNSRDFCIIDSHADKFIGSA</sequence>
<accession>K6YTV4</accession>
<dbReference type="AlphaFoldDB" id="K6YTV4"/>
<name>K6YTV4_9ALTE</name>
<keyword evidence="2" id="KW-1185">Reference proteome</keyword>
<reference evidence="1 2" key="1">
    <citation type="journal article" date="2017" name="Antonie Van Leeuwenhoek">
        <title>Rhizobium rhizosphaerae sp. nov., a novel species isolated from rice rhizosphere.</title>
        <authorList>
            <person name="Zhao J.J."/>
            <person name="Zhang J."/>
            <person name="Zhang R.J."/>
            <person name="Zhang C.W."/>
            <person name="Yin H.Q."/>
            <person name="Zhang X.X."/>
        </authorList>
    </citation>
    <scope>NUCLEOTIDE SEQUENCE [LARGE SCALE GENOMIC DNA]</scope>
    <source>
        <strain evidence="1 2">E3</strain>
    </source>
</reference>
<comment type="caution">
    <text evidence="1">The sequence shown here is derived from an EMBL/GenBank/DDBJ whole genome shotgun (WGS) entry which is preliminary data.</text>
</comment>
<gene>
    <name evidence="1" type="ORF">GLIP_2087</name>
</gene>
<evidence type="ECO:0000313" key="1">
    <source>
        <dbReference type="EMBL" id="GAC14715.1"/>
    </source>
</evidence>
<dbReference type="EMBL" id="BAEN01000041">
    <property type="protein sequence ID" value="GAC14715.1"/>
    <property type="molecule type" value="Genomic_DNA"/>
</dbReference>
<dbReference type="Proteomes" id="UP000006334">
    <property type="component" value="Unassembled WGS sequence"/>
</dbReference>
<organism evidence="1 2">
    <name type="scientific">Aliiglaciecola lipolytica E3</name>
    <dbReference type="NCBI Taxonomy" id="1127673"/>
    <lineage>
        <taxon>Bacteria</taxon>
        <taxon>Pseudomonadati</taxon>
        <taxon>Pseudomonadota</taxon>
        <taxon>Gammaproteobacteria</taxon>
        <taxon>Alteromonadales</taxon>
        <taxon>Alteromonadaceae</taxon>
        <taxon>Aliiglaciecola</taxon>
    </lineage>
</organism>
<evidence type="ECO:0000313" key="2">
    <source>
        <dbReference type="Proteomes" id="UP000006334"/>
    </source>
</evidence>